<organism evidence="1 2">
    <name type="scientific">Nocardioides mangrovi</name>
    <dbReference type="NCBI Taxonomy" id="2874580"/>
    <lineage>
        <taxon>Bacteria</taxon>
        <taxon>Bacillati</taxon>
        <taxon>Actinomycetota</taxon>
        <taxon>Actinomycetes</taxon>
        <taxon>Propionibacteriales</taxon>
        <taxon>Nocardioidaceae</taxon>
        <taxon>Nocardioides</taxon>
    </lineage>
</organism>
<dbReference type="Gene3D" id="3.40.50.150">
    <property type="entry name" value="Vaccinia Virus protein VP39"/>
    <property type="match status" value="2"/>
</dbReference>
<dbReference type="SUPFAM" id="SSF53335">
    <property type="entry name" value="S-adenosyl-L-methionine-dependent methyltransferases"/>
    <property type="match status" value="1"/>
</dbReference>
<comment type="caution">
    <text evidence="1">The sequence shown here is derived from an EMBL/GenBank/DDBJ whole genome shotgun (WGS) entry which is preliminary data.</text>
</comment>
<dbReference type="InterPro" id="IPR029063">
    <property type="entry name" value="SAM-dependent_MTases_sf"/>
</dbReference>
<evidence type="ECO:0000313" key="2">
    <source>
        <dbReference type="Proteomes" id="UP000780875"/>
    </source>
</evidence>
<evidence type="ECO:0000313" key="1">
    <source>
        <dbReference type="EMBL" id="MBZ5740667.1"/>
    </source>
</evidence>
<protein>
    <recommendedName>
        <fullName evidence="3">Site-specific DNA-methyltransferase (cytosine-N(4)-specific)</fullName>
    </recommendedName>
</protein>
<proteinExistence type="predicted"/>
<dbReference type="EMBL" id="JAIQZJ010000016">
    <property type="protein sequence ID" value="MBZ5740667.1"/>
    <property type="molecule type" value="Genomic_DNA"/>
</dbReference>
<gene>
    <name evidence="1" type="ORF">K8U61_21020</name>
</gene>
<keyword evidence="2" id="KW-1185">Reference proteome</keyword>
<dbReference type="RefSeq" id="WP_224125025.1">
    <property type="nucleotide sequence ID" value="NZ_JAIQZJ010000016.1"/>
</dbReference>
<sequence length="452" mass="49705">MGTTTSPAASALRDRLLKPLASDPDYWTFAADSRRTMGHALFNYPAMMVPQVQGALLDAWIATEKRRQLVVDPFAGSGTVMTESMLRGLDFRGVDINPLAVLLLRVKARPLKEQTLRRALADICATVARDRRTDMLTFRGRAKWFSDPVAIQLTKLHRAIASVASRDVRRFYWVCLAGTVRQVSNSRTSTFKLHVYEASVLEQRSVDAVIEFERIADENVTEATAQRDQLVSADMVARNGHYAGEIGTRLADVRSLKTPAVKADLLMTSPPYGDNRTTVPYGQYAFLPLSWIDRADLDGGDRLADLIATPYRTDVASLGGKAGPDVLKRVTTLGASSDGVRITAKLLQDLPGDGLRRFSTFVCDLDDAMMAINRQLRAGAFQFWTLGERSISGNRIPTTQIVTELAARHGCAHVVTLARNIPNGRKRMAIRNDTVGTMRAESILVLQGALSS</sequence>
<reference evidence="1 2" key="1">
    <citation type="submission" date="2021-09" db="EMBL/GenBank/DDBJ databases">
        <title>Whole genome sequence of Nocardioides sp. GBK3QG-3.</title>
        <authorList>
            <person name="Tuo L."/>
        </authorList>
    </citation>
    <scope>NUCLEOTIDE SEQUENCE [LARGE SCALE GENOMIC DNA]</scope>
    <source>
        <strain evidence="1 2">GBK3QG-3</strain>
    </source>
</reference>
<dbReference type="Proteomes" id="UP000780875">
    <property type="component" value="Unassembled WGS sequence"/>
</dbReference>
<name>A0ABS7UJ99_9ACTN</name>
<accession>A0ABS7UJ99</accession>
<evidence type="ECO:0008006" key="3">
    <source>
        <dbReference type="Google" id="ProtNLM"/>
    </source>
</evidence>